<gene>
    <name evidence="5" type="primary">araB_2</name>
    <name evidence="5" type="ORF">TA5114_00587</name>
</gene>
<dbReference type="Pfam" id="PF08450">
    <property type="entry name" value="SGL"/>
    <property type="match status" value="1"/>
</dbReference>
<name>A0A0P1J301_9RHOB</name>
<dbReference type="Proteomes" id="UP000051184">
    <property type="component" value="Unassembled WGS sequence"/>
</dbReference>
<dbReference type="EMBL" id="CYUE01000003">
    <property type="protein sequence ID" value="CUK24801.1"/>
    <property type="molecule type" value="Genomic_DNA"/>
</dbReference>
<dbReference type="GO" id="GO:0019853">
    <property type="term" value="P:L-ascorbic acid biosynthetic process"/>
    <property type="evidence" value="ECO:0007669"/>
    <property type="project" value="TreeGrafter"/>
</dbReference>
<evidence type="ECO:0000313" key="5">
    <source>
        <dbReference type="EMBL" id="CUK24801.1"/>
    </source>
</evidence>
<organism evidence="5 6">
    <name type="scientific">Cognatishimia activa</name>
    <dbReference type="NCBI Taxonomy" id="1715691"/>
    <lineage>
        <taxon>Bacteria</taxon>
        <taxon>Pseudomonadati</taxon>
        <taxon>Pseudomonadota</taxon>
        <taxon>Alphaproteobacteria</taxon>
        <taxon>Rhodobacterales</taxon>
        <taxon>Paracoccaceae</taxon>
        <taxon>Cognatishimia</taxon>
    </lineage>
</organism>
<evidence type="ECO:0000256" key="3">
    <source>
        <dbReference type="PIRSR" id="PIRSR605511-2"/>
    </source>
</evidence>
<reference evidence="6" key="1">
    <citation type="submission" date="2015-09" db="EMBL/GenBank/DDBJ databases">
        <authorList>
            <person name="Rodrigo-Torres Lidia"/>
            <person name="Arahal R.David."/>
        </authorList>
    </citation>
    <scope>NUCLEOTIDE SEQUENCE [LARGE SCALE GENOMIC DNA]</scope>
    <source>
        <strain evidence="6">CECT 5114</strain>
    </source>
</reference>
<feature type="active site" description="Proton donor/acceptor" evidence="2">
    <location>
        <position position="220"/>
    </location>
</feature>
<feature type="binding site" evidence="3">
    <location>
        <position position="123"/>
    </location>
    <ligand>
        <name>substrate</name>
    </ligand>
</feature>
<dbReference type="GO" id="GO:0004341">
    <property type="term" value="F:gluconolactonase activity"/>
    <property type="evidence" value="ECO:0007669"/>
    <property type="project" value="TreeGrafter"/>
</dbReference>
<sequence>MEPTRIQISDSDAVACVEKTVSDNVLTPKLLLDCSCFLGEGIQWNADRARLYWTDIFRRSLWSCDENGDDATRQDLPTDLCAFAFADNGLILAAFTDGLYWFDEQTGKRTLIKAYDPNRTNTRMNDGGLDRQGRFIVGGMDENGMSPITPVWSASPSGIKMLIKDIGCSNSTAFSPDGTTMYFADSARPEILQFDYDPETGIAQNKRLFAKLRDGSGIPDGSTVDAEGGLWNAQFGGSCVQRYLPDGTPDIHVALPVSNPACCCIGGKSMNRLFISTATANMSGAELAAQPGAGGIYATNIPVQGLTQGIYKT</sequence>
<dbReference type="EC" id="3.1.1.15" evidence="5"/>
<feature type="binding site" evidence="3">
    <location>
        <position position="220"/>
    </location>
    <ligand>
        <name>a divalent metal cation</name>
        <dbReference type="ChEBI" id="CHEBI:60240"/>
    </ligand>
</feature>
<evidence type="ECO:0000313" key="6">
    <source>
        <dbReference type="Proteomes" id="UP000051184"/>
    </source>
</evidence>
<comment type="similarity">
    <text evidence="1">Belongs to the SMP-30/CGR1 family.</text>
</comment>
<dbReference type="PRINTS" id="PR01790">
    <property type="entry name" value="SMP30FAMILY"/>
</dbReference>
<dbReference type="PANTHER" id="PTHR10907">
    <property type="entry name" value="REGUCALCIN"/>
    <property type="match status" value="1"/>
</dbReference>
<dbReference type="InterPro" id="IPR005511">
    <property type="entry name" value="SMP-30"/>
</dbReference>
<comment type="cofactor">
    <cofactor evidence="3">
        <name>Zn(2+)</name>
        <dbReference type="ChEBI" id="CHEBI:29105"/>
    </cofactor>
    <text evidence="3">Binds 1 divalent metal cation per subunit.</text>
</comment>
<dbReference type="GO" id="GO:0005509">
    <property type="term" value="F:calcium ion binding"/>
    <property type="evidence" value="ECO:0007669"/>
    <property type="project" value="TreeGrafter"/>
</dbReference>
<protein>
    <submittedName>
        <fullName evidence="5">L-arabinolactonase</fullName>
        <ecNumber evidence="5">3.1.1.15</ecNumber>
    </submittedName>
</protein>
<dbReference type="STRING" id="1715691.TA5113_00204"/>
<dbReference type="InterPro" id="IPR011042">
    <property type="entry name" value="6-blade_b-propeller_TolB-like"/>
</dbReference>
<feature type="domain" description="SMP-30/Gluconolactonase/LRE-like region" evidence="4">
    <location>
        <begin position="38"/>
        <end position="279"/>
    </location>
</feature>
<dbReference type="Gene3D" id="2.120.10.30">
    <property type="entry name" value="TolB, C-terminal domain"/>
    <property type="match status" value="1"/>
</dbReference>
<keyword evidence="3" id="KW-0862">Zinc</keyword>
<dbReference type="RefSeq" id="WP_058316577.1">
    <property type="nucleotide sequence ID" value="NZ_CYTO01000003.1"/>
</dbReference>
<keyword evidence="3" id="KW-0479">Metal-binding</keyword>
<dbReference type="InterPro" id="IPR013658">
    <property type="entry name" value="SGL"/>
</dbReference>
<keyword evidence="6" id="KW-1185">Reference proteome</keyword>
<dbReference type="AlphaFoldDB" id="A0A0P1J301"/>
<accession>A0A0P1J301</accession>
<dbReference type="PANTHER" id="PTHR10907:SF47">
    <property type="entry name" value="REGUCALCIN"/>
    <property type="match status" value="1"/>
</dbReference>
<dbReference type="SUPFAM" id="SSF63829">
    <property type="entry name" value="Calcium-dependent phosphotriesterase"/>
    <property type="match status" value="1"/>
</dbReference>
<feature type="binding site" evidence="3">
    <location>
        <position position="40"/>
    </location>
    <ligand>
        <name>a divalent metal cation</name>
        <dbReference type="ChEBI" id="CHEBI:60240"/>
    </ligand>
</feature>
<evidence type="ECO:0000259" key="4">
    <source>
        <dbReference type="Pfam" id="PF08450"/>
    </source>
</evidence>
<dbReference type="GO" id="GO:0050021">
    <property type="term" value="F:L-arabinonolactonase activity"/>
    <property type="evidence" value="ECO:0007669"/>
    <property type="project" value="UniProtKB-EC"/>
</dbReference>
<proteinExistence type="inferred from homology"/>
<evidence type="ECO:0000256" key="1">
    <source>
        <dbReference type="ARBA" id="ARBA00008853"/>
    </source>
</evidence>
<evidence type="ECO:0000256" key="2">
    <source>
        <dbReference type="PIRSR" id="PIRSR605511-1"/>
    </source>
</evidence>
<feature type="binding site" evidence="3">
    <location>
        <position position="125"/>
    </location>
    <ligand>
        <name>substrate</name>
    </ligand>
</feature>
<keyword evidence="5" id="KW-0378">Hydrolase</keyword>
<feature type="binding site" evidence="3">
    <location>
        <position position="170"/>
    </location>
    <ligand>
        <name>a divalent metal cation</name>
        <dbReference type="ChEBI" id="CHEBI:60240"/>
    </ligand>
</feature>